<evidence type="ECO:0000313" key="2">
    <source>
        <dbReference type="EMBL" id="MBW8487588.1"/>
    </source>
</evidence>
<keyword evidence="3" id="KW-1185">Reference proteome</keyword>
<dbReference type="EMBL" id="JAIBOA010000036">
    <property type="protein sequence ID" value="MBW8487588.1"/>
    <property type="molecule type" value="Genomic_DNA"/>
</dbReference>
<gene>
    <name evidence="2" type="ORF">K1Y72_34910</name>
</gene>
<organism evidence="2 3">
    <name type="scientific">Actinomadura parmotrematis</name>
    <dbReference type="NCBI Taxonomy" id="2864039"/>
    <lineage>
        <taxon>Bacteria</taxon>
        <taxon>Bacillati</taxon>
        <taxon>Actinomycetota</taxon>
        <taxon>Actinomycetes</taxon>
        <taxon>Streptosporangiales</taxon>
        <taxon>Thermomonosporaceae</taxon>
        <taxon>Actinomadura</taxon>
    </lineage>
</organism>
<keyword evidence="1" id="KW-0732">Signal</keyword>
<evidence type="ECO:0000256" key="1">
    <source>
        <dbReference type="SAM" id="SignalP"/>
    </source>
</evidence>
<accession>A0ABS7G4H4</accession>
<protein>
    <submittedName>
        <fullName evidence="2">Uncharacterized protein</fullName>
    </submittedName>
</protein>
<dbReference type="RefSeq" id="WP_220170821.1">
    <property type="nucleotide sequence ID" value="NZ_JAIBOA010000036.1"/>
</dbReference>
<proteinExistence type="predicted"/>
<comment type="caution">
    <text evidence="2">The sequence shown here is derived from an EMBL/GenBank/DDBJ whole genome shotgun (WGS) entry which is preliminary data.</text>
</comment>
<evidence type="ECO:0000313" key="3">
    <source>
        <dbReference type="Proteomes" id="UP000774570"/>
    </source>
</evidence>
<reference evidence="2 3" key="1">
    <citation type="submission" date="2021-07" db="EMBL/GenBank/DDBJ databases">
        <title>Actinomadura sp. PM05-2 isolated from lichen.</title>
        <authorList>
            <person name="Somphong A."/>
            <person name="Phongsopitanun W."/>
            <person name="Tanasupawat S."/>
            <person name="Peongsungnone V."/>
        </authorList>
    </citation>
    <scope>NUCLEOTIDE SEQUENCE [LARGE SCALE GENOMIC DNA]</scope>
    <source>
        <strain evidence="2 3">PM05-2</strain>
    </source>
</reference>
<name>A0ABS7G4H4_9ACTN</name>
<feature type="chain" id="PRO_5047054541" evidence="1">
    <location>
        <begin position="32"/>
        <end position="229"/>
    </location>
</feature>
<sequence length="229" mass="22551">MRKPLRHLATGTGTLLGAAALVAATAGAALASATVTAGGSPYTGAVRATNLGGVTYSIGSSYGVLIATCTGNQIDATTTGSGAASTITGVSFSGCSLNRGGTVTITAHGLPYAGGAVAYAPVPGGQDGTFSFSAPNRSFDVELDAYVAQWNNAHVNCHYSVSSTPFAIGLFNAGNAARPVLANAHSQAVLNHQTLSSISSAPLCATAASWSGTYQLLTQPGGADVSVGP</sequence>
<dbReference type="Proteomes" id="UP000774570">
    <property type="component" value="Unassembled WGS sequence"/>
</dbReference>
<feature type="signal peptide" evidence="1">
    <location>
        <begin position="1"/>
        <end position="31"/>
    </location>
</feature>